<organism evidence="1 2">
    <name type="scientific">Rhamnella rubrinervis</name>
    <dbReference type="NCBI Taxonomy" id="2594499"/>
    <lineage>
        <taxon>Eukaryota</taxon>
        <taxon>Viridiplantae</taxon>
        <taxon>Streptophyta</taxon>
        <taxon>Embryophyta</taxon>
        <taxon>Tracheophyta</taxon>
        <taxon>Spermatophyta</taxon>
        <taxon>Magnoliopsida</taxon>
        <taxon>eudicotyledons</taxon>
        <taxon>Gunneridae</taxon>
        <taxon>Pentapetalae</taxon>
        <taxon>rosids</taxon>
        <taxon>fabids</taxon>
        <taxon>Rosales</taxon>
        <taxon>Rhamnaceae</taxon>
        <taxon>rhamnoid group</taxon>
        <taxon>Rhamneae</taxon>
        <taxon>Rhamnella</taxon>
    </lineage>
</organism>
<comment type="caution">
    <text evidence="1">The sequence shown here is derived from an EMBL/GenBank/DDBJ whole genome shotgun (WGS) entry which is preliminary data.</text>
</comment>
<sequence>MGLLRVISGEEAPTSRADWTWTVLRAQTRQLQGSMSSQEMFLNSGDKVLKQISDVRLRLSFILRSLLYRPPREVIGIVTWGLRFKSTGYLVVDLVLCLRDLPTMLSSIHVAFNHVRGGATTKRAKITVTMETGAISGKVHFSIPPGTSSSFNACQAHLSELKLWAGKF</sequence>
<evidence type="ECO:0000313" key="2">
    <source>
        <dbReference type="Proteomes" id="UP000796880"/>
    </source>
</evidence>
<dbReference type="AlphaFoldDB" id="A0A8K0ME43"/>
<proteinExistence type="predicted"/>
<dbReference type="Proteomes" id="UP000796880">
    <property type="component" value="Unassembled WGS sequence"/>
</dbReference>
<gene>
    <name evidence="1" type="ORF">FNV43_RR17041</name>
</gene>
<reference evidence="1" key="1">
    <citation type="submission" date="2020-03" db="EMBL/GenBank/DDBJ databases">
        <title>A high-quality chromosome-level genome assembly of a woody plant with both climbing and erect habits, Rhamnella rubrinervis.</title>
        <authorList>
            <person name="Lu Z."/>
            <person name="Yang Y."/>
            <person name="Zhu X."/>
            <person name="Sun Y."/>
        </authorList>
    </citation>
    <scope>NUCLEOTIDE SEQUENCE</scope>
    <source>
        <strain evidence="1">BYM</strain>
        <tissue evidence="1">Leaf</tissue>
    </source>
</reference>
<dbReference type="EMBL" id="VOIH02000007">
    <property type="protein sequence ID" value="KAF3443120.1"/>
    <property type="molecule type" value="Genomic_DNA"/>
</dbReference>
<evidence type="ECO:0000313" key="1">
    <source>
        <dbReference type="EMBL" id="KAF3443120.1"/>
    </source>
</evidence>
<protein>
    <submittedName>
        <fullName evidence="1">Uncharacterized protein</fullName>
    </submittedName>
</protein>
<keyword evidence="2" id="KW-1185">Reference proteome</keyword>
<accession>A0A8K0ME43</accession>
<name>A0A8K0ME43_9ROSA</name>